<proteinExistence type="predicted"/>
<dbReference type="EMBL" id="JBHRYE010000031">
    <property type="protein sequence ID" value="MFC3673066.1"/>
    <property type="molecule type" value="Genomic_DNA"/>
</dbReference>
<keyword evidence="2" id="KW-1185">Reference proteome</keyword>
<comment type="caution">
    <text evidence="1">The sequence shown here is derived from an EMBL/GenBank/DDBJ whole genome shotgun (WGS) entry which is preliminary data.</text>
</comment>
<reference evidence="2" key="1">
    <citation type="journal article" date="2019" name="Int. J. Syst. Evol. Microbiol.">
        <title>The Global Catalogue of Microorganisms (GCM) 10K type strain sequencing project: providing services to taxonomists for standard genome sequencing and annotation.</title>
        <authorList>
            <consortium name="The Broad Institute Genomics Platform"/>
            <consortium name="The Broad Institute Genome Sequencing Center for Infectious Disease"/>
            <person name="Wu L."/>
            <person name="Ma J."/>
        </authorList>
    </citation>
    <scope>NUCLEOTIDE SEQUENCE [LARGE SCALE GENOMIC DNA]</scope>
    <source>
        <strain evidence="2">KCTC 42224</strain>
    </source>
</reference>
<evidence type="ECO:0000313" key="1">
    <source>
        <dbReference type="EMBL" id="MFC3673066.1"/>
    </source>
</evidence>
<evidence type="ECO:0000313" key="2">
    <source>
        <dbReference type="Proteomes" id="UP001595683"/>
    </source>
</evidence>
<gene>
    <name evidence="1" type="ORF">ACFOOT_16730</name>
</gene>
<evidence type="ECO:0008006" key="3">
    <source>
        <dbReference type="Google" id="ProtNLM"/>
    </source>
</evidence>
<dbReference type="Proteomes" id="UP001595683">
    <property type="component" value="Unassembled WGS sequence"/>
</dbReference>
<protein>
    <recommendedName>
        <fullName evidence="3">Zinc chelation protein SecC</fullName>
    </recommendedName>
</protein>
<organism evidence="1 2">
    <name type="scientific">Novosphingobium pokkalii</name>
    <dbReference type="NCBI Taxonomy" id="1770194"/>
    <lineage>
        <taxon>Bacteria</taxon>
        <taxon>Pseudomonadati</taxon>
        <taxon>Pseudomonadota</taxon>
        <taxon>Alphaproteobacteria</taxon>
        <taxon>Sphingomonadales</taxon>
        <taxon>Sphingomonadaceae</taxon>
        <taxon>Novosphingobium</taxon>
    </lineage>
</organism>
<dbReference type="RefSeq" id="WP_191326355.1">
    <property type="nucleotide sequence ID" value="NZ_BMZP01000047.1"/>
</dbReference>
<accession>A0ABV7V8V0</accession>
<name>A0ABV7V8V0_9SPHN</name>
<sequence>MDAVDYAQALEMMTSLGAFGEVNLSSISNCNPALMKQLSALDPLATVATFSGLLLQPELQTNCLRIETLIHLALAVGSGKQTPNPKLVAVGFNQLGKGQCGSMEDPAEDVFVATVRSPRGNFRILEGVWEGNAYFLQKFIDAVEDMPAGTGYDETRTSMYGLLRLSDLICERAGLQRHQLGNEFNTAKMSLAAAERFVAARHHVRFKLAELPDLGIDPISLAPFLFTPSGRALLLSQTIGNSDLERHPLVRNDTYLYVALPTAISIAIRTFVIQRMSEAGMRDAFCRGLANVYARTLQTLPLLGARRGPAINFQPGPHAAITQVGIEFDVGRFIQLLFFTDNLRDFEETGFTGLNPDTMELDRTFSESIAAFQKHAQQSEVYRGGLTLIVGCGIGRAASTMMENDQDANWRVLGCSSYDFETLSWLREFNPETLWRILEGQAKVEQLGITLQNANGLLNLVAWSRELNGHLVPHGDVPDDVGGPGQQAMMIVTQNGIRELRHSVAQACDVRVAQFVDGSWLPIRKNRLSIFKDDERASLYASEVPGEAGRPISAFTTAQRTWWVELFTPEEVPGLFAYERLAMLSTWLSRAAEKLEGLVGLPPGPIYWKAEFRGQPGEFDRGAGRASYDEARAAIQVEASTGDSTFRTIADDGFEQAVFHPENIAERAVVAALVDAVNQLAGTPLSAIQAGALLQEIVQSPAARHGHAFMAREFRDHVRDDIGGEVIHISRDDDAFVRLGLGWAARERSLGPNIVGKAECSAFLNSVVRHLENELCTDLKQFGRNSFLQKLLRNMEFAANDRDRWRRTTAAMIALHPPAAEAIETISVHDFKLNAVFQTSRILAEMAICACPDAGAVKVGKLDLSRLMAKASLLFHIGGWSDAIRWGVMKPELRITPLGDIHAQFGYVDEIVEPFARASAAGRTSSDADNYSKHLESYDPQLTVGHLLDREFARAWEEQFGLTFDETRVFVDHCENLGINAGKGVISVQRSAFDNVCVEGQTVSPERALRLLDELTLLPRDEWREVPPGYNDRDRQPWRFRRRLSLLRKPFLQIEEGNETVLLFAPGQIRDSFVYMLGNFHRGEFPQEQLSPKMKSWAGKSADRRGAAFSAEVAAKLVEMGWQAETEVRVTKLLGRGFDMDYGDVDVLAWDAASSRVLIIECKDVHYRKTYGEISEQLADFRGELRDDGKRDYLLKHLDRMGVLQQHLTEVGRRVGIAGQPSLESHLVFKNPVPMQFALKFMEERVTVSNFDKLPTNFVR</sequence>